<keyword evidence="6" id="KW-0547">Nucleotide-binding</keyword>
<evidence type="ECO:0000313" key="13">
    <source>
        <dbReference type="Proteomes" id="UP000887540"/>
    </source>
</evidence>
<comment type="subcellular location">
    <subcellularLocation>
        <location evidence="1">Membrane</location>
        <topology evidence="1">Multi-pass membrane protein</topology>
    </subcellularLocation>
</comment>
<evidence type="ECO:0000259" key="12">
    <source>
        <dbReference type="PROSITE" id="PS50929"/>
    </source>
</evidence>
<dbReference type="Proteomes" id="UP000887540">
    <property type="component" value="Unplaced"/>
</dbReference>
<evidence type="ECO:0000256" key="1">
    <source>
        <dbReference type="ARBA" id="ARBA00004141"/>
    </source>
</evidence>
<evidence type="ECO:0000256" key="9">
    <source>
        <dbReference type="ARBA" id="ARBA00023136"/>
    </source>
</evidence>
<feature type="transmembrane region" description="Helical" evidence="10">
    <location>
        <begin position="916"/>
        <end position="933"/>
    </location>
</feature>
<evidence type="ECO:0000256" key="2">
    <source>
        <dbReference type="ARBA" id="ARBA00007577"/>
    </source>
</evidence>
<dbReference type="PROSITE" id="PS50929">
    <property type="entry name" value="ABC_TM1F"/>
    <property type="match status" value="2"/>
</dbReference>
<dbReference type="InterPro" id="IPR003593">
    <property type="entry name" value="AAA+_ATPase"/>
</dbReference>
<dbReference type="InterPro" id="IPR027417">
    <property type="entry name" value="P-loop_NTPase"/>
</dbReference>
<dbReference type="GO" id="GO:0005743">
    <property type="term" value="C:mitochondrial inner membrane"/>
    <property type="evidence" value="ECO:0007669"/>
    <property type="project" value="TreeGrafter"/>
</dbReference>
<dbReference type="PROSITE" id="PS50893">
    <property type="entry name" value="ABC_TRANSPORTER_2"/>
    <property type="match status" value="1"/>
</dbReference>
<evidence type="ECO:0000256" key="10">
    <source>
        <dbReference type="SAM" id="Phobius"/>
    </source>
</evidence>
<evidence type="ECO:0000256" key="6">
    <source>
        <dbReference type="ARBA" id="ARBA00022741"/>
    </source>
</evidence>
<evidence type="ECO:0000256" key="3">
    <source>
        <dbReference type="ARBA" id="ARBA00022448"/>
    </source>
</evidence>
<dbReference type="InterPro" id="IPR039421">
    <property type="entry name" value="Type_1_exporter"/>
</dbReference>
<dbReference type="Pfam" id="PF00664">
    <property type="entry name" value="ABC_membrane"/>
    <property type="match status" value="2"/>
</dbReference>
<dbReference type="Pfam" id="PF00005">
    <property type="entry name" value="ABC_tran"/>
    <property type="match status" value="1"/>
</dbReference>
<dbReference type="PANTHER" id="PTHR43394">
    <property type="entry name" value="ATP-DEPENDENT PERMEASE MDL1, MITOCHONDRIAL"/>
    <property type="match status" value="1"/>
</dbReference>
<name>A0A914DTF5_9BILA</name>
<feature type="transmembrane region" description="Helical" evidence="10">
    <location>
        <begin position="305"/>
        <end position="325"/>
    </location>
</feature>
<evidence type="ECO:0000256" key="5">
    <source>
        <dbReference type="ARBA" id="ARBA00022737"/>
    </source>
</evidence>
<evidence type="ECO:0000256" key="8">
    <source>
        <dbReference type="ARBA" id="ARBA00022989"/>
    </source>
</evidence>
<keyword evidence="13" id="KW-1185">Reference proteome</keyword>
<dbReference type="GO" id="GO:0016887">
    <property type="term" value="F:ATP hydrolysis activity"/>
    <property type="evidence" value="ECO:0007669"/>
    <property type="project" value="InterPro"/>
</dbReference>
<comment type="similarity">
    <text evidence="2">Belongs to the ABC transporter superfamily. ABCB family. Multidrug resistance exporter (TC 3.A.1.201) subfamily.</text>
</comment>
<feature type="transmembrane region" description="Helical" evidence="10">
    <location>
        <begin position="892"/>
        <end position="910"/>
    </location>
</feature>
<protein>
    <submittedName>
        <fullName evidence="14">Uncharacterized protein</fullName>
    </submittedName>
</protein>
<proteinExistence type="inferred from homology"/>
<feature type="transmembrane region" description="Helical" evidence="10">
    <location>
        <begin position="345"/>
        <end position="367"/>
    </location>
</feature>
<organism evidence="13 14">
    <name type="scientific">Acrobeloides nanus</name>
    <dbReference type="NCBI Taxonomy" id="290746"/>
    <lineage>
        <taxon>Eukaryota</taxon>
        <taxon>Metazoa</taxon>
        <taxon>Ecdysozoa</taxon>
        <taxon>Nematoda</taxon>
        <taxon>Chromadorea</taxon>
        <taxon>Rhabditida</taxon>
        <taxon>Tylenchina</taxon>
        <taxon>Cephalobomorpha</taxon>
        <taxon>Cephaloboidea</taxon>
        <taxon>Cephalobidae</taxon>
        <taxon>Acrobeloides</taxon>
    </lineage>
</organism>
<feature type="transmembrane region" description="Helical" evidence="10">
    <location>
        <begin position="203"/>
        <end position="223"/>
    </location>
</feature>
<feature type="transmembrane region" description="Helical" evidence="10">
    <location>
        <begin position="814"/>
        <end position="837"/>
    </location>
</feature>
<dbReference type="Gene3D" id="3.40.50.300">
    <property type="entry name" value="P-loop containing nucleotide triphosphate hydrolases"/>
    <property type="match status" value="1"/>
</dbReference>
<dbReference type="InterPro" id="IPR011527">
    <property type="entry name" value="ABC1_TM_dom"/>
</dbReference>
<keyword evidence="3" id="KW-0813">Transport</keyword>
<feature type="domain" description="ABC transporter" evidence="11">
    <location>
        <begin position="406"/>
        <end position="642"/>
    </location>
</feature>
<dbReference type="CDD" id="cd18577">
    <property type="entry name" value="ABC_6TM_Pgp_ABCB1_D1_like"/>
    <property type="match status" value="1"/>
</dbReference>
<feature type="domain" description="ABC transmembrane type-1" evidence="12">
    <location>
        <begin position="64"/>
        <end position="371"/>
    </location>
</feature>
<keyword evidence="7" id="KW-0067">ATP-binding</keyword>
<dbReference type="SMART" id="SM00382">
    <property type="entry name" value="AAA"/>
    <property type="match status" value="1"/>
</dbReference>
<reference evidence="14" key="1">
    <citation type="submission" date="2022-11" db="UniProtKB">
        <authorList>
            <consortium name="WormBaseParasite"/>
        </authorList>
    </citation>
    <scope>IDENTIFICATION</scope>
</reference>
<dbReference type="GO" id="GO:0005524">
    <property type="term" value="F:ATP binding"/>
    <property type="evidence" value="ECO:0007669"/>
    <property type="project" value="UniProtKB-KW"/>
</dbReference>
<dbReference type="SUPFAM" id="SSF52540">
    <property type="entry name" value="P-loop containing nucleoside triphosphate hydrolases"/>
    <property type="match status" value="1"/>
</dbReference>
<dbReference type="CDD" id="cd18578">
    <property type="entry name" value="ABC_6TM_Pgp_ABCB1_D2_like"/>
    <property type="match status" value="1"/>
</dbReference>
<dbReference type="InterPro" id="IPR003439">
    <property type="entry name" value="ABC_transporter-like_ATP-bd"/>
</dbReference>
<evidence type="ECO:0000313" key="14">
    <source>
        <dbReference type="WBParaSite" id="ACRNAN_scaffold3700.g12546.t1"/>
    </source>
</evidence>
<dbReference type="GO" id="GO:0090374">
    <property type="term" value="P:oligopeptide export from mitochondrion"/>
    <property type="evidence" value="ECO:0007669"/>
    <property type="project" value="TreeGrafter"/>
</dbReference>
<dbReference type="AlphaFoldDB" id="A0A914DTF5"/>
<dbReference type="InterPro" id="IPR017871">
    <property type="entry name" value="ABC_transporter-like_CS"/>
</dbReference>
<feature type="domain" description="ABC transmembrane type-1" evidence="12">
    <location>
        <begin position="774"/>
        <end position="988"/>
    </location>
</feature>
<evidence type="ECO:0000256" key="4">
    <source>
        <dbReference type="ARBA" id="ARBA00022692"/>
    </source>
</evidence>
<accession>A0A914DTF5</accession>
<feature type="transmembrane region" description="Helical" evidence="10">
    <location>
        <begin position="128"/>
        <end position="152"/>
    </location>
</feature>
<dbReference type="WBParaSite" id="ACRNAN_scaffold3700.g12546.t1">
    <property type="protein sequence ID" value="ACRNAN_scaffold3700.g12546.t1"/>
    <property type="gene ID" value="ACRNAN_scaffold3700.g12546"/>
</dbReference>
<sequence length="988" mass="110531">MVKKKRAPSAEDRIRLLEDSLEETQKFRDYGSVAQNSAEEKKRLRRKTFGLFSYTNTLDYILIIVGTTASIIHGAGFPLLSIVLGGMTTIFLRAQNSPFVWGPSFNISAAGVPPISREEFDAEVVRYSLYYLLLGVAMLITSYIQIACWESVAERLTHNLRKNYLKAILRQEIAWFDKMQTGNLTARLTDDLERVREGLGDKLSLFIQMLASFVAGFIVGFIYNWQMSLIMLLFTPLLMLASFLMAKTASERTHVEQTKYAVAGGIAEETFSSIRTVLSLNGQHQELRRYEAALEDGRQTGLLKYIYMGLGFAFTALTTYISYAVAFWFGSRLIIWDVDFDRGSIFTVFFAVMSGSTALGGALPNLASISMARGSARMVISVLNSEPKIDPYSDEGIIVSKPKGAISVRNVHFSYPIRKDLQILNGVSFNIEPGQKLALVGSSGCGKSTIISLLLRFYDPDSGSIFLDGQDLKSFNVRSLRDAIGIVSQEPVLFDGTLEENVLLGNEKASRDDVIEVLKQANAYEFIKKLPEGLKTRVGERGVQLSGGQKQRIAIARALIKNPKILLLDEATSALDTESEALVQRALEKAQEGRTTITVAHRLSTIRDVDKILVFRQGEVIESGTHEELMNAHGVFYDMVQQQQIHQLQEGAQLDKIAEENEQNDETSIRVDSTVTGSPRKITSAALSPRRKLTSVSSVRSEGSRMLLEMQQDIEDDYAMLYEKETMYQVCDSRQVQERSKAIERGERVQDSKIKPTPLWKIMKMNRDKWHFFALAIFGCIINGLVVPFFALVYSQIFNVFSEPIEQLNTDALFWSFMFVAIGIANAIGQIISAVCCGQCGEALTKKLRFEAFRNLLRQDIAFYDDQRHNTGKLCTRFATDVPNVRYVFTRLPVVISSVVTLIGAIVIGFAYGWQLALVLLAIIPLIIGSGYFEMKMHFGRAFDATALLEDAGKVATEAVENIRTVAGLNKQLIFHEKYSQHVNDPYK</sequence>
<evidence type="ECO:0000256" key="7">
    <source>
        <dbReference type="ARBA" id="ARBA00022840"/>
    </source>
</evidence>
<dbReference type="FunFam" id="1.20.1560.10:FF:000018">
    <property type="entry name" value="ATP-binding cassette subfamily B member 11"/>
    <property type="match status" value="1"/>
</dbReference>
<dbReference type="InterPro" id="IPR036640">
    <property type="entry name" value="ABC1_TM_sf"/>
</dbReference>
<evidence type="ECO:0000259" key="11">
    <source>
        <dbReference type="PROSITE" id="PS50893"/>
    </source>
</evidence>
<dbReference type="PANTHER" id="PTHR43394:SF27">
    <property type="entry name" value="ATP-DEPENDENT TRANSLOCASE ABCB1-LIKE"/>
    <property type="match status" value="1"/>
</dbReference>
<dbReference type="FunFam" id="3.40.50.300:FF:000916">
    <property type="entry name" value="ABC transporter B family member 9"/>
    <property type="match status" value="1"/>
</dbReference>
<dbReference type="CDD" id="cd03249">
    <property type="entry name" value="ABC_MTABC3_MDL1_MDL2"/>
    <property type="match status" value="1"/>
</dbReference>
<keyword evidence="9 10" id="KW-0472">Membrane</keyword>
<feature type="transmembrane region" description="Helical" evidence="10">
    <location>
        <begin position="229"/>
        <end position="246"/>
    </location>
</feature>
<keyword evidence="8 10" id="KW-1133">Transmembrane helix</keyword>
<feature type="transmembrane region" description="Helical" evidence="10">
    <location>
        <begin position="770"/>
        <end position="794"/>
    </location>
</feature>
<dbReference type="GO" id="GO:0015421">
    <property type="term" value="F:ABC-type oligopeptide transporter activity"/>
    <property type="evidence" value="ECO:0007669"/>
    <property type="project" value="TreeGrafter"/>
</dbReference>
<dbReference type="Gene3D" id="1.20.1560.10">
    <property type="entry name" value="ABC transporter type 1, transmembrane domain"/>
    <property type="match status" value="1"/>
</dbReference>
<feature type="transmembrane region" description="Helical" evidence="10">
    <location>
        <begin position="51"/>
        <end position="69"/>
    </location>
</feature>
<dbReference type="SUPFAM" id="SSF90123">
    <property type="entry name" value="ABC transporter transmembrane region"/>
    <property type="match status" value="2"/>
</dbReference>
<keyword evidence="4 10" id="KW-0812">Transmembrane</keyword>
<dbReference type="PROSITE" id="PS00211">
    <property type="entry name" value="ABC_TRANSPORTER_1"/>
    <property type="match status" value="1"/>
</dbReference>
<keyword evidence="5" id="KW-0677">Repeat</keyword>